<accession>A0A7V4XUB7</accession>
<gene>
    <name evidence="3" type="ORF">ENW50_11475</name>
</gene>
<dbReference type="AlphaFoldDB" id="A0A7V4XUB7"/>
<name>A0A7V4XUB7_9BACT</name>
<reference evidence="3" key="1">
    <citation type="journal article" date="2020" name="mSystems">
        <title>Genome- and Community-Level Interaction Insights into Carbon Utilization and Element Cycling Functions of Hydrothermarchaeota in Hydrothermal Sediment.</title>
        <authorList>
            <person name="Zhou Z."/>
            <person name="Liu Y."/>
            <person name="Xu W."/>
            <person name="Pan J."/>
            <person name="Luo Z.H."/>
            <person name="Li M."/>
        </authorList>
    </citation>
    <scope>NUCLEOTIDE SEQUENCE [LARGE SCALE GENOMIC DNA]</scope>
    <source>
        <strain evidence="3">SpSt-855</strain>
    </source>
</reference>
<feature type="region of interest" description="Disordered" evidence="1">
    <location>
        <begin position="49"/>
        <end position="76"/>
    </location>
</feature>
<proteinExistence type="predicted"/>
<feature type="signal peptide" evidence="2">
    <location>
        <begin position="1"/>
        <end position="22"/>
    </location>
</feature>
<evidence type="ECO:0000256" key="1">
    <source>
        <dbReference type="SAM" id="MobiDB-lite"/>
    </source>
</evidence>
<keyword evidence="2" id="KW-0732">Signal</keyword>
<feature type="chain" id="PRO_5030673189" description="Lipoprotein" evidence="2">
    <location>
        <begin position="23"/>
        <end position="99"/>
    </location>
</feature>
<evidence type="ECO:0008006" key="4">
    <source>
        <dbReference type="Google" id="ProtNLM"/>
    </source>
</evidence>
<protein>
    <recommendedName>
        <fullName evidence="4">Lipoprotein</fullName>
    </recommendedName>
</protein>
<evidence type="ECO:0000313" key="3">
    <source>
        <dbReference type="EMBL" id="HGY95287.1"/>
    </source>
</evidence>
<dbReference type="PROSITE" id="PS51257">
    <property type="entry name" value="PROKAR_LIPOPROTEIN"/>
    <property type="match status" value="1"/>
</dbReference>
<organism evidence="3">
    <name type="scientific">Acidobacterium capsulatum</name>
    <dbReference type="NCBI Taxonomy" id="33075"/>
    <lineage>
        <taxon>Bacteria</taxon>
        <taxon>Pseudomonadati</taxon>
        <taxon>Acidobacteriota</taxon>
        <taxon>Terriglobia</taxon>
        <taxon>Terriglobales</taxon>
        <taxon>Acidobacteriaceae</taxon>
        <taxon>Acidobacterium</taxon>
    </lineage>
</organism>
<comment type="caution">
    <text evidence="3">The sequence shown here is derived from an EMBL/GenBank/DDBJ whole genome shotgun (WGS) entry which is preliminary data.</text>
</comment>
<dbReference type="EMBL" id="DTKL01000072">
    <property type="protein sequence ID" value="HGY95287.1"/>
    <property type="molecule type" value="Genomic_DNA"/>
</dbReference>
<evidence type="ECO:0000256" key="2">
    <source>
        <dbReference type="SAM" id="SignalP"/>
    </source>
</evidence>
<sequence>MKRMLLLPALLVPLLLAGCAHPQPYPAPPPPGVQIAHQAYHQGFEAGRHDMRAGLPPDVNRHPRFRRPPVPPPAIHDYRVNFRNGYRAAYRTPTPPPRY</sequence>